<evidence type="ECO:0000256" key="5">
    <source>
        <dbReference type="SAM" id="Phobius"/>
    </source>
</evidence>
<dbReference type="PROSITE" id="PS50850">
    <property type="entry name" value="MFS"/>
    <property type="match status" value="1"/>
</dbReference>
<gene>
    <name evidence="7" type="ORF">FM101_14710</name>
</gene>
<feature type="transmembrane region" description="Helical" evidence="5">
    <location>
        <begin position="21"/>
        <end position="43"/>
    </location>
</feature>
<comment type="subcellular location">
    <subcellularLocation>
        <location evidence="1">Cell membrane</location>
        <topology evidence="1">Multi-pass membrane protein</topology>
    </subcellularLocation>
</comment>
<dbReference type="GO" id="GO:0005886">
    <property type="term" value="C:plasma membrane"/>
    <property type="evidence" value="ECO:0007669"/>
    <property type="project" value="UniProtKB-SubCell"/>
</dbReference>
<reference evidence="7 8" key="1">
    <citation type="submission" date="2017-02" db="EMBL/GenBank/DDBJ databases">
        <authorList>
            <person name="Peterson S.W."/>
        </authorList>
    </citation>
    <scope>NUCLEOTIDE SEQUENCE [LARGE SCALE GENOMIC DNA]</scope>
    <source>
        <strain evidence="7 8">B Ar 00.02</strain>
    </source>
</reference>
<keyword evidence="3 5" id="KW-1133">Transmembrane helix</keyword>
<dbReference type="InterPro" id="IPR036259">
    <property type="entry name" value="MFS_trans_sf"/>
</dbReference>
<dbReference type="InterPro" id="IPR011701">
    <property type="entry name" value="MFS"/>
</dbReference>
<evidence type="ECO:0000256" key="4">
    <source>
        <dbReference type="ARBA" id="ARBA00023136"/>
    </source>
</evidence>
<dbReference type="RefSeq" id="WP_241895169.1">
    <property type="nucleotide sequence ID" value="NZ_FUHW01000052.1"/>
</dbReference>
<dbReference type="PANTHER" id="PTHR23534:SF1">
    <property type="entry name" value="MAJOR FACILITATOR SUPERFAMILY PROTEIN"/>
    <property type="match status" value="1"/>
</dbReference>
<dbReference type="PROSITE" id="PS00216">
    <property type="entry name" value="SUGAR_TRANSPORT_1"/>
    <property type="match status" value="1"/>
</dbReference>
<dbReference type="InterPro" id="IPR020846">
    <property type="entry name" value="MFS_dom"/>
</dbReference>
<feature type="transmembrane region" description="Helical" evidence="5">
    <location>
        <begin position="402"/>
        <end position="427"/>
    </location>
</feature>
<evidence type="ECO:0000256" key="1">
    <source>
        <dbReference type="ARBA" id="ARBA00004651"/>
    </source>
</evidence>
<feature type="transmembrane region" description="Helical" evidence="5">
    <location>
        <begin position="148"/>
        <end position="166"/>
    </location>
</feature>
<proteinExistence type="predicted"/>
<feature type="transmembrane region" description="Helical" evidence="5">
    <location>
        <begin position="110"/>
        <end position="127"/>
    </location>
</feature>
<evidence type="ECO:0000313" key="8">
    <source>
        <dbReference type="Proteomes" id="UP000195913"/>
    </source>
</evidence>
<dbReference type="EMBL" id="FUHW01000052">
    <property type="protein sequence ID" value="SJM72279.1"/>
    <property type="molecule type" value="Genomic_DNA"/>
</dbReference>
<feature type="transmembrane region" description="Helical" evidence="5">
    <location>
        <begin position="55"/>
        <end position="79"/>
    </location>
</feature>
<feature type="transmembrane region" description="Helical" evidence="5">
    <location>
        <begin position="186"/>
        <end position="203"/>
    </location>
</feature>
<evidence type="ECO:0000313" key="7">
    <source>
        <dbReference type="EMBL" id="SJM72279.1"/>
    </source>
</evidence>
<evidence type="ECO:0000256" key="3">
    <source>
        <dbReference type="ARBA" id="ARBA00022989"/>
    </source>
</evidence>
<evidence type="ECO:0000256" key="2">
    <source>
        <dbReference type="ARBA" id="ARBA00022692"/>
    </source>
</evidence>
<keyword evidence="4 5" id="KW-0472">Membrane</keyword>
<organism evidence="7 8">
    <name type="scientific">Arthrobacter rhombi</name>
    <dbReference type="NCBI Taxonomy" id="71253"/>
    <lineage>
        <taxon>Bacteria</taxon>
        <taxon>Bacillati</taxon>
        <taxon>Actinomycetota</taxon>
        <taxon>Actinomycetes</taxon>
        <taxon>Micrococcales</taxon>
        <taxon>Micrococcaceae</taxon>
        <taxon>Arthrobacter</taxon>
    </lineage>
</organism>
<dbReference type="GO" id="GO:0022857">
    <property type="term" value="F:transmembrane transporter activity"/>
    <property type="evidence" value="ECO:0007669"/>
    <property type="project" value="InterPro"/>
</dbReference>
<feature type="domain" description="Major facilitator superfamily (MFS) profile" evidence="6">
    <location>
        <begin position="21"/>
        <end position="431"/>
    </location>
</feature>
<feature type="transmembrane region" description="Helical" evidence="5">
    <location>
        <begin position="239"/>
        <end position="257"/>
    </location>
</feature>
<dbReference type="InterPro" id="IPR005829">
    <property type="entry name" value="Sugar_transporter_CS"/>
</dbReference>
<dbReference type="Gene3D" id="1.20.1250.20">
    <property type="entry name" value="MFS general substrate transporter like domains"/>
    <property type="match status" value="2"/>
</dbReference>
<dbReference type="Pfam" id="PF07690">
    <property type="entry name" value="MFS_1"/>
    <property type="match status" value="2"/>
</dbReference>
<dbReference type="Proteomes" id="UP000195913">
    <property type="component" value="Unassembled WGS sequence"/>
</dbReference>
<dbReference type="AlphaFoldDB" id="A0A1R4GVR1"/>
<feature type="transmembrane region" description="Helical" evidence="5">
    <location>
        <begin position="86"/>
        <end position="104"/>
    </location>
</feature>
<evidence type="ECO:0000259" key="6">
    <source>
        <dbReference type="PROSITE" id="PS50850"/>
    </source>
</evidence>
<dbReference type="PANTHER" id="PTHR23534">
    <property type="entry name" value="MFS PERMEASE"/>
    <property type="match status" value="1"/>
</dbReference>
<dbReference type="SUPFAM" id="SSF103473">
    <property type="entry name" value="MFS general substrate transporter"/>
    <property type="match status" value="1"/>
</dbReference>
<keyword evidence="2 5" id="KW-0812">Transmembrane</keyword>
<feature type="transmembrane region" description="Helical" evidence="5">
    <location>
        <begin position="286"/>
        <end position="310"/>
    </location>
</feature>
<sequence>MSQNLGTAPVPSVPRNHQRRVVLSLSLAQLFSGLGNGSGLALGSLMAVDLTGSNAYAGATTMAISVAGALTALPLAGLAIRRGRRVALSAGMLIAAVGALGMLLTPVLESFPLLLVSAALLGVGNAANLQARFAATDLAEPATRGRDLGLVVWAITIGAVTGPNLIGPGAAMGRSLGLPDESGPFIFSMAGMLIAVLILNIGLRPDPLRMSREPGAPAPVRPSLGGGLSVLRHHPAARLGVTTIVISHLVMVAVMSMTPVHFKDLDAIAAGASGGAMAGHHASLDVLVLIGFTISLHIAGMYALSPFIGILADRWGRRQTMLAAQAVLAASLVCCAVGAASQLAVTVGLVLLGVGWSLATVAGSAFVSESVEAGHRVPVQGLSDALMGTAGALGAAGSGLVLAVWGFAGLNVACLVLVLLVAAGGVAELRRHRRAILEIGYDDVVSG</sequence>
<keyword evidence="8" id="KW-1185">Reference proteome</keyword>
<protein>
    <submittedName>
        <fullName evidence="7">Tetracycline resistance protein</fullName>
    </submittedName>
</protein>
<accession>A0A1R4GVR1</accession>
<name>A0A1R4GVR1_9MICC</name>